<evidence type="ECO:0000256" key="1">
    <source>
        <dbReference type="SAM" id="MobiDB-lite"/>
    </source>
</evidence>
<evidence type="ECO:0000313" key="5">
    <source>
        <dbReference type="Proteomes" id="UP000639772"/>
    </source>
</evidence>
<dbReference type="EMBL" id="JADCNL010000010">
    <property type="protein sequence ID" value="KAG0463333.1"/>
    <property type="molecule type" value="Genomic_DNA"/>
</dbReference>
<accession>A0A835UIS5</accession>
<dbReference type="AlphaFoldDB" id="A0A835UIS5"/>
<name>A0A835UIS5_VANPL</name>
<evidence type="ECO:0000313" key="2">
    <source>
        <dbReference type="EMBL" id="KAG0463333.1"/>
    </source>
</evidence>
<dbReference type="Proteomes" id="UP000639772">
    <property type="component" value="Chromosome 10"/>
</dbReference>
<sequence length="129" mass="13566">MGEVLLVPHVFDSGDGKGEALGELDATDDRERDEEIGEPHETCGAEEQNYGGCTDARSHDLRNGEIRGGDCYGGNGLHGLYGHWHAVDCTGDDVVGAGEDECGAEVEVLRKGEGQDDGDVGPSKGRGPR</sequence>
<feature type="region of interest" description="Disordered" evidence="1">
    <location>
        <begin position="108"/>
        <end position="129"/>
    </location>
</feature>
<protein>
    <submittedName>
        <fullName evidence="3">Uncharacterized protein</fullName>
    </submittedName>
</protein>
<evidence type="ECO:0000313" key="4">
    <source>
        <dbReference type="Proteomes" id="UP000636800"/>
    </source>
</evidence>
<proteinExistence type="predicted"/>
<feature type="region of interest" description="Disordered" evidence="1">
    <location>
        <begin position="11"/>
        <end position="56"/>
    </location>
</feature>
<feature type="compositionally biased region" description="Acidic residues" evidence="1">
    <location>
        <begin position="25"/>
        <end position="36"/>
    </location>
</feature>
<evidence type="ECO:0000313" key="3">
    <source>
        <dbReference type="EMBL" id="KAG0464664.1"/>
    </source>
</evidence>
<dbReference type="EMBL" id="JADCNM010000010">
    <property type="protein sequence ID" value="KAG0464664.1"/>
    <property type="molecule type" value="Genomic_DNA"/>
</dbReference>
<reference evidence="4 5" key="1">
    <citation type="journal article" date="2020" name="Nat. Food">
        <title>A phased Vanilla planifolia genome enables genetic improvement of flavour and production.</title>
        <authorList>
            <person name="Hasing T."/>
            <person name="Tang H."/>
            <person name="Brym M."/>
            <person name="Khazi F."/>
            <person name="Huang T."/>
            <person name="Chambers A.H."/>
        </authorList>
    </citation>
    <scope>NUCLEOTIDE SEQUENCE [LARGE SCALE GENOMIC DNA]</scope>
    <source>
        <tissue evidence="3">Leaf</tissue>
    </source>
</reference>
<keyword evidence="4" id="KW-1185">Reference proteome</keyword>
<comment type="caution">
    <text evidence="3">The sequence shown here is derived from an EMBL/GenBank/DDBJ whole genome shotgun (WGS) entry which is preliminary data.</text>
</comment>
<gene>
    <name evidence="3" type="ORF">HPP92_018828</name>
    <name evidence="2" type="ORF">HPP92_019402</name>
</gene>
<organism evidence="3 5">
    <name type="scientific">Vanilla planifolia</name>
    <name type="common">Vanilla</name>
    <dbReference type="NCBI Taxonomy" id="51239"/>
    <lineage>
        <taxon>Eukaryota</taxon>
        <taxon>Viridiplantae</taxon>
        <taxon>Streptophyta</taxon>
        <taxon>Embryophyta</taxon>
        <taxon>Tracheophyta</taxon>
        <taxon>Spermatophyta</taxon>
        <taxon>Magnoliopsida</taxon>
        <taxon>Liliopsida</taxon>
        <taxon>Asparagales</taxon>
        <taxon>Orchidaceae</taxon>
        <taxon>Vanilloideae</taxon>
        <taxon>Vanilleae</taxon>
        <taxon>Vanilla</taxon>
    </lineage>
</organism>
<dbReference type="Proteomes" id="UP000636800">
    <property type="component" value="Chromosome 10"/>
</dbReference>